<dbReference type="GO" id="GO:0005829">
    <property type="term" value="C:cytosol"/>
    <property type="evidence" value="ECO:0007669"/>
    <property type="project" value="TreeGrafter"/>
</dbReference>
<dbReference type="AlphaFoldDB" id="A0A096AMP0"/>
<evidence type="ECO:0000313" key="3">
    <source>
        <dbReference type="EMBL" id="KGF48318.1"/>
    </source>
</evidence>
<name>A0A096AMP0_9FIRM</name>
<dbReference type="eggNOG" id="COG0859">
    <property type="taxonomic scope" value="Bacteria"/>
</dbReference>
<dbReference type="RefSeq" id="WP_038151288.1">
    <property type="nucleotide sequence ID" value="NZ_JRNT01000005.1"/>
</dbReference>
<evidence type="ECO:0000256" key="2">
    <source>
        <dbReference type="ARBA" id="ARBA00022679"/>
    </source>
</evidence>
<accession>A0A096AMP0</accession>
<sequence>MKEYKNILIIKMSSLGDVVHALPTLAALRHNCPQANITWAIHKQFADILPGKPWLDDVIFIDKHKLTSISYIKTLWNDLHARHFDMTLDLQCLAKSAIVSWCSGAKEKYGYWELREGSRFINTPLIGPHKYDHVIERYLDTVRVLGGVVDDIEFPLPYYEAAAQHVYELLSVRSSQHDLYIVVAPGARWTVKEWPVDSFSALCKRLCLDNRKVVLIGAADDIPKGAIIEKAVCHSNLINLIGQTTMPELIELIRICDLYISADTGPLHIANALKKPLIALFGTTSPERTGPYGGNHIHLIVSPTSAATPKKPLVNDTECMKQITIDDVWNMYEHIL</sequence>
<dbReference type="GO" id="GO:0009244">
    <property type="term" value="P:lipopolysaccharide core region biosynthetic process"/>
    <property type="evidence" value="ECO:0007669"/>
    <property type="project" value="TreeGrafter"/>
</dbReference>
<dbReference type="CDD" id="cd03789">
    <property type="entry name" value="GT9_LPS_heptosyltransferase"/>
    <property type="match status" value="1"/>
</dbReference>
<dbReference type="SUPFAM" id="SSF53756">
    <property type="entry name" value="UDP-Glycosyltransferase/glycogen phosphorylase"/>
    <property type="match status" value="1"/>
</dbReference>
<comment type="caution">
    <text evidence="3">The sequence shown here is derived from an EMBL/GenBank/DDBJ whole genome shotgun (WGS) entry which is preliminary data.</text>
</comment>
<evidence type="ECO:0000256" key="1">
    <source>
        <dbReference type="ARBA" id="ARBA00022676"/>
    </source>
</evidence>
<dbReference type="Pfam" id="PF01075">
    <property type="entry name" value="Glyco_transf_9"/>
    <property type="match status" value="1"/>
</dbReference>
<keyword evidence="4" id="KW-1185">Reference proteome</keyword>
<gene>
    <name evidence="3" type="ORF">HMPREF0872_01630</name>
</gene>
<evidence type="ECO:0000313" key="4">
    <source>
        <dbReference type="Proteomes" id="UP000029628"/>
    </source>
</evidence>
<dbReference type="InterPro" id="IPR002201">
    <property type="entry name" value="Glyco_trans_9"/>
</dbReference>
<dbReference type="PANTHER" id="PTHR30160:SF1">
    <property type="entry name" value="LIPOPOLYSACCHARIDE 1,2-N-ACETYLGLUCOSAMINETRANSFERASE-RELATED"/>
    <property type="match status" value="1"/>
</dbReference>
<dbReference type="Proteomes" id="UP000029628">
    <property type="component" value="Unassembled WGS sequence"/>
</dbReference>
<dbReference type="GO" id="GO:0008713">
    <property type="term" value="F:ADP-heptose-lipopolysaccharide heptosyltransferase activity"/>
    <property type="evidence" value="ECO:0007669"/>
    <property type="project" value="TreeGrafter"/>
</dbReference>
<dbReference type="EMBL" id="JRNT01000005">
    <property type="protein sequence ID" value="KGF48318.1"/>
    <property type="molecule type" value="Genomic_DNA"/>
</dbReference>
<organism evidence="3 4">
    <name type="scientific">Veillonella montpellierensis DNF00314</name>
    <dbReference type="NCBI Taxonomy" id="1401067"/>
    <lineage>
        <taxon>Bacteria</taxon>
        <taxon>Bacillati</taxon>
        <taxon>Bacillota</taxon>
        <taxon>Negativicutes</taxon>
        <taxon>Veillonellales</taxon>
        <taxon>Veillonellaceae</taxon>
        <taxon>Veillonella</taxon>
    </lineage>
</organism>
<dbReference type="Gene3D" id="3.40.50.2000">
    <property type="entry name" value="Glycogen Phosphorylase B"/>
    <property type="match status" value="2"/>
</dbReference>
<proteinExistence type="predicted"/>
<keyword evidence="2 3" id="KW-0808">Transferase</keyword>
<protein>
    <submittedName>
        <fullName evidence="3">Lipopolysaccharide heptosyltransferase</fullName>
    </submittedName>
</protein>
<dbReference type="PANTHER" id="PTHR30160">
    <property type="entry name" value="TETRAACYLDISACCHARIDE 4'-KINASE-RELATED"/>
    <property type="match status" value="1"/>
</dbReference>
<dbReference type="InterPro" id="IPR051199">
    <property type="entry name" value="LPS_LOS_Heptosyltrfase"/>
</dbReference>
<reference evidence="3 4" key="1">
    <citation type="submission" date="2014-07" db="EMBL/GenBank/DDBJ databases">
        <authorList>
            <person name="McCorrison J."/>
            <person name="Sanka R."/>
            <person name="Torralba M."/>
            <person name="Gillis M."/>
            <person name="Haft D.H."/>
            <person name="Methe B."/>
            <person name="Sutton G."/>
            <person name="Nelson K.E."/>
        </authorList>
    </citation>
    <scope>NUCLEOTIDE SEQUENCE [LARGE SCALE GENOMIC DNA]</scope>
    <source>
        <strain evidence="3 4">DNF00314</strain>
    </source>
</reference>
<keyword evidence="1" id="KW-0328">Glycosyltransferase</keyword>